<name>A0A5A7TI85_CUCMM</name>
<dbReference type="EC" id="1.13.11.-" evidence="11"/>
<keyword evidence="3" id="KW-0479">Metal-binding</keyword>
<dbReference type="InterPro" id="IPR020834">
    <property type="entry name" value="LipOase_CS"/>
</dbReference>
<keyword evidence="4 11" id="KW-0925">Oxylipin biosynthesis</keyword>
<dbReference type="InterPro" id="IPR013819">
    <property type="entry name" value="LipOase_C"/>
</dbReference>
<feature type="domain" description="PLAT" evidence="13">
    <location>
        <begin position="5"/>
        <end position="126"/>
    </location>
</feature>
<keyword evidence="12" id="KW-0175">Coiled coil</keyword>
<dbReference type="Pfam" id="PF00305">
    <property type="entry name" value="Lipoxygenase"/>
    <property type="match status" value="1"/>
</dbReference>
<keyword evidence="6" id="KW-0223">Dioxygenase</keyword>
<dbReference type="UniPathway" id="UPA00382"/>
<comment type="pathway">
    <text evidence="11">Lipid metabolism; oxylipin biosynthesis.</text>
</comment>
<dbReference type="PANTHER" id="PTHR11771">
    <property type="entry name" value="LIPOXYGENASE"/>
    <property type="match status" value="1"/>
</dbReference>
<keyword evidence="2 11" id="KW-0444">Lipid biosynthesis</keyword>
<evidence type="ECO:0000256" key="4">
    <source>
        <dbReference type="ARBA" id="ARBA00022767"/>
    </source>
</evidence>
<organism evidence="15 16">
    <name type="scientific">Cucumis melo var. makuwa</name>
    <name type="common">Oriental melon</name>
    <dbReference type="NCBI Taxonomy" id="1194695"/>
    <lineage>
        <taxon>Eukaryota</taxon>
        <taxon>Viridiplantae</taxon>
        <taxon>Streptophyta</taxon>
        <taxon>Embryophyta</taxon>
        <taxon>Tracheophyta</taxon>
        <taxon>Spermatophyta</taxon>
        <taxon>Magnoliopsida</taxon>
        <taxon>eudicotyledons</taxon>
        <taxon>Gunneridae</taxon>
        <taxon>Pentapetalae</taxon>
        <taxon>rosids</taxon>
        <taxon>fabids</taxon>
        <taxon>Cucurbitales</taxon>
        <taxon>Cucurbitaceae</taxon>
        <taxon>Benincaseae</taxon>
        <taxon>Cucumis</taxon>
    </lineage>
</organism>
<dbReference type="STRING" id="1194695.A0A5A7TI85"/>
<comment type="similarity">
    <text evidence="1 11">Belongs to the lipoxygenase family.</text>
</comment>
<dbReference type="PROSITE" id="PS00081">
    <property type="entry name" value="LIPOXYGENASE_2"/>
    <property type="match status" value="1"/>
</dbReference>
<keyword evidence="9 11" id="KW-0275">Fatty acid biosynthesis</keyword>
<dbReference type="SMART" id="SM00308">
    <property type="entry name" value="LH2"/>
    <property type="match status" value="1"/>
</dbReference>
<evidence type="ECO:0000256" key="11">
    <source>
        <dbReference type="RuleBase" id="RU003975"/>
    </source>
</evidence>
<dbReference type="EMBL" id="SSTE01016659">
    <property type="protein sequence ID" value="KAA0041371.1"/>
    <property type="molecule type" value="Genomic_DNA"/>
</dbReference>
<dbReference type="Gene3D" id="4.10.372.10">
    <property type="entry name" value="Lipoxygenase-1, Domain 3"/>
    <property type="match status" value="1"/>
</dbReference>
<dbReference type="InterPro" id="IPR001024">
    <property type="entry name" value="PLAT/LH2_dom"/>
</dbReference>
<dbReference type="GO" id="GO:0031408">
    <property type="term" value="P:oxylipin biosynthetic process"/>
    <property type="evidence" value="ECO:0007669"/>
    <property type="project" value="UniProtKB-UniRule"/>
</dbReference>
<dbReference type="PROSITE" id="PS50095">
    <property type="entry name" value="PLAT"/>
    <property type="match status" value="1"/>
</dbReference>
<dbReference type="AlphaFoldDB" id="A0A5A7TI85"/>
<dbReference type="SUPFAM" id="SSF48484">
    <property type="entry name" value="Lipoxigenase"/>
    <property type="match status" value="1"/>
</dbReference>
<dbReference type="GO" id="GO:0016702">
    <property type="term" value="F:oxidoreductase activity, acting on single donors with incorporation of molecular oxygen, incorporation of two atoms of oxygen"/>
    <property type="evidence" value="ECO:0007669"/>
    <property type="project" value="InterPro"/>
</dbReference>
<evidence type="ECO:0000256" key="8">
    <source>
        <dbReference type="ARBA" id="ARBA00023098"/>
    </source>
</evidence>
<dbReference type="Gene3D" id="4.10.375.10">
    <property type="entry name" value="Lipoxygenase-1, Domain 2"/>
    <property type="match status" value="1"/>
</dbReference>
<evidence type="ECO:0000256" key="12">
    <source>
        <dbReference type="SAM" id="Coils"/>
    </source>
</evidence>
<dbReference type="PRINTS" id="PR00468">
    <property type="entry name" value="PLTLPOXGNASE"/>
</dbReference>
<sequence>MSYTCTVAVTVKPKSKDDFPSNEVINLEFASVNLDSNEQPKFITCIAQLKSGNNKVSKLFEGSIEVARDFGEIGAVIVELHERTKNERFIDTISVEAEEPPISVTFSCKSWVQPKGLIAHRRIFFSSNKSYLPEKTPKGLVKLRAEDLANLRGEKLSNGSISVDRKERKAFERIYDYDVYNDLGKPDQSMDLKRPVLGGTEYPYPRRCRTGRPPSDNDPASEKRFEAWFYVPRDEEFSEIKQKSFDQPGKEKLLGQSSFSDLPQIDIETPSAASKINLPFEISSLVSSHQSPPLNSLDDESSSFLVPLPPRPESHKRDPYNWLSDIEFARLTLAGLNPYSIQLVRNLPFKSKLDVTKYGPPDSKFTLTRVQELLGCRMNVADALKKKRLFVLDYHDTLMPYVQKVREIEDKTLYGSRTLFFLNSDDTLVPLGIELTRPPIKGDPKQWKEIFPPGTNSTDVWLWRLAKAHVLSHDSCIHQLPYAIATNRRLSTMHPIYRLLHPHFRYTMRINANARKNLISAGGIIEDTFSTASYSVELSSLAYKEWRFDLQGLPDDLVHRGMAERKTDPSGRDVFELTIKDYPFANDGLLLWDALWQWVTKYVNHYYADAENAVINDEELQAWWKEIQDKGHPDIKEGWPKLETKEHLIKIASTIAWVGSGHHASVNFLQYAYGGYIPNRPSIARANMLTENRSVSGRKEFLNQPEEKLKKLFPTEDQATKVMKTMFLLSMHSPDEEYIGDDIEPAWDLDQSISNAFEEFKTKLMMLENKIDELNQNEDLKNRNGAGIIPYEAMKPRSNPGITGIGVPYSISI</sequence>
<dbReference type="PROSITE" id="PS51393">
    <property type="entry name" value="LIPOXYGENASE_3"/>
    <property type="match status" value="1"/>
</dbReference>
<evidence type="ECO:0000259" key="14">
    <source>
        <dbReference type="PROSITE" id="PS51393"/>
    </source>
</evidence>
<evidence type="ECO:0000256" key="1">
    <source>
        <dbReference type="ARBA" id="ARBA00009419"/>
    </source>
</evidence>
<dbReference type="InterPro" id="IPR027433">
    <property type="entry name" value="Lipoxygenase_dom_3"/>
</dbReference>
<dbReference type="SUPFAM" id="SSF49723">
    <property type="entry name" value="Lipase/lipooxygenase domain (PLAT/LH2 domain)"/>
    <property type="match status" value="1"/>
</dbReference>
<evidence type="ECO:0000256" key="10">
    <source>
        <dbReference type="PROSITE-ProRule" id="PRU00152"/>
    </source>
</evidence>
<gene>
    <name evidence="15" type="ORF">E6C27_scaffold206G00160</name>
</gene>
<dbReference type="GO" id="GO:0006633">
    <property type="term" value="P:fatty acid biosynthetic process"/>
    <property type="evidence" value="ECO:0007669"/>
    <property type="project" value="UniProtKB-KW"/>
</dbReference>
<accession>A0A5A7TI85</accession>
<dbReference type="InterPro" id="IPR036226">
    <property type="entry name" value="LipOase_C_sf"/>
</dbReference>
<dbReference type="Gene3D" id="3.10.450.60">
    <property type="match status" value="1"/>
</dbReference>
<dbReference type="OrthoDB" id="407298at2759"/>
<evidence type="ECO:0000256" key="5">
    <source>
        <dbReference type="ARBA" id="ARBA00022832"/>
    </source>
</evidence>
<comment type="function">
    <text evidence="11">Plant lipoxygenase may be involved in a number of diverse aspects of plant physiology including growth and development, pest resistance, and senescence or responses to wounding.</text>
</comment>
<evidence type="ECO:0000313" key="16">
    <source>
        <dbReference type="Proteomes" id="UP000321393"/>
    </source>
</evidence>
<evidence type="ECO:0000256" key="6">
    <source>
        <dbReference type="ARBA" id="ARBA00022964"/>
    </source>
</evidence>
<dbReference type="PRINTS" id="PR00087">
    <property type="entry name" value="LIPOXYGENASE"/>
</dbReference>
<evidence type="ECO:0000256" key="2">
    <source>
        <dbReference type="ARBA" id="ARBA00022516"/>
    </source>
</evidence>
<evidence type="ECO:0000259" key="13">
    <source>
        <dbReference type="PROSITE" id="PS50095"/>
    </source>
</evidence>
<keyword evidence="5" id="KW-0276">Fatty acid metabolism</keyword>
<protein>
    <recommendedName>
        <fullName evidence="11">Lipoxygenase</fullName>
        <ecNumber evidence="11">1.13.11.-</ecNumber>
    </recommendedName>
</protein>
<evidence type="ECO:0000256" key="7">
    <source>
        <dbReference type="ARBA" id="ARBA00023002"/>
    </source>
</evidence>
<dbReference type="GO" id="GO:0034440">
    <property type="term" value="P:lipid oxidation"/>
    <property type="evidence" value="ECO:0007669"/>
    <property type="project" value="InterPro"/>
</dbReference>
<dbReference type="Gene3D" id="1.20.245.10">
    <property type="entry name" value="Lipoxygenase-1, Domain 5"/>
    <property type="match status" value="1"/>
</dbReference>
<keyword evidence="8" id="KW-0443">Lipid metabolism</keyword>
<evidence type="ECO:0000313" key="15">
    <source>
        <dbReference type="EMBL" id="KAA0041371.1"/>
    </source>
</evidence>
<proteinExistence type="inferred from homology"/>
<reference evidence="15 16" key="1">
    <citation type="submission" date="2019-08" db="EMBL/GenBank/DDBJ databases">
        <title>Draft genome sequences of two oriental melons (Cucumis melo L. var makuwa).</title>
        <authorList>
            <person name="Kwon S.-Y."/>
        </authorList>
    </citation>
    <scope>NUCLEOTIDE SEQUENCE [LARGE SCALE GENOMIC DNA]</scope>
    <source>
        <strain evidence="16">cv. SW 3</strain>
        <tissue evidence="15">Leaf</tissue>
    </source>
</reference>
<dbReference type="InterPro" id="IPR036392">
    <property type="entry name" value="PLAT/LH2_dom_sf"/>
</dbReference>
<dbReference type="InterPro" id="IPR000907">
    <property type="entry name" value="LipOase"/>
</dbReference>
<comment type="caution">
    <text evidence="15">The sequence shown here is derived from an EMBL/GenBank/DDBJ whole genome shotgun (WGS) entry which is preliminary data.</text>
</comment>
<dbReference type="Gene3D" id="2.60.60.20">
    <property type="entry name" value="PLAT/LH2 domain"/>
    <property type="match status" value="1"/>
</dbReference>
<dbReference type="GO" id="GO:0046872">
    <property type="term" value="F:metal ion binding"/>
    <property type="evidence" value="ECO:0007669"/>
    <property type="project" value="UniProtKB-UniRule"/>
</dbReference>
<feature type="coiled-coil region" evidence="12">
    <location>
        <begin position="757"/>
        <end position="784"/>
    </location>
</feature>
<dbReference type="Proteomes" id="UP000321393">
    <property type="component" value="Unassembled WGS sequence"/>
</dbReference>
<feature type="domain" description="Lipoxygenase" evidence="14">
    <location>
        <begin position="130"/>
        <end position="813"/>
    </location>
</feature>
<keyword evidence="7" id="KW-0560">Oxidoreductase</keyword>
<evidence type="ECO:0000256" key="3">
    <source>
        <dbReference type="ARBA" id="ARBA00022723"/>
    </source>
</evidence>
<evidence type="ECO:0000256" key="9">
    <source>
        <dbReference type="ARBA" id="ARBA00023160"/>
    </source>
</evidence>
<dbReference type="InterPro" id="IPR001246">
    <property type="entry name" value="LipOase_plant"/>
</dbReference>
<comment type="caution">
    <text evidence="10">Lacks conserved residue(s) required for the propagation of feature annotation.</text>
</comment>